<dbReference type="InterPro" id="IPR013324">
    <property type="entry name" value="RNA_pol_sigma_r3/r4-like"/>
</dbReference>
<feature type="domain" description="RNA polymerase sigma-70 region 2" evidence="6">
    <location>
        <begin position="8"/>
        <end position="71"/>
    </location>
</feature>
<evidence type="ECO:0000256" key="2">
    <source>
        <dbReference type="ARBA" id="ARBA00011344"/>
    </source>
</evidence>
<dbReference type="Gene3D" id="1.10.1740.10">
    <property type="match status" value="1"/>
</dbReference>
<keyword evidence="3" id="KW-0805">Transcription regulation</keyword>
<keyword evidence="5" id="KW-0804">Transcription</keyword>
<dbReference type="PANTHER" id="PTHR30173">
    <property type="entry name" value="SIGMA 19 FACTOR"/>
    <property type="match status" value="1"/>
</dbReference>
<dbReference type="NCBIfam" id="NF007214">
    <property type="entry name" value="PRK09636.1"/>
    <property type="match status" value="1"/>
</dbReference>
<evidence type="ECO:0000256" key="5">
    <source>
        <dbReference type="ARBA" id="ARBA00023163"/>
    </source>
</evidence>
<gene>
    <name evidence="8" type="ORF">SAMN05216266_12516</name>
</gene>
<keyword evidence="9" id="KW-1185">Reference proteome</keyword>
<dbReference type="NCBIfam" id="TIGR02937">
    <property type="entry name" value="sigma70-ECF"/>
    <property type="match status" value="1"/>
</dbReference>
<sequence length="290" mass="31718">MCRVSDEFEECRQHLWAVAYRITGTISDADDAVQDAWLRWQGTDRDAVVEPRAFLTTIVSRICYDMLTSARARRESYVGEWLPEPLLSGDPNPEARITMDESVSVAMLAVLERLSPAERTALVLHDVFAVPFGEIAGIVGRSTQAVRQAASRARRQVQEYGPRRSVDLPAHRKAVEAFAAAVETGDLPGLVAVLDPDVVWRADGGGVVNAARVPVSGREKVSRLLTGLVEKFYVGRGLSARLELVNSEPGLVIREASGAVNSVLAFSVHEGLITEVDVVLNPEKLRHLPM</sequence>
<comment type="subunit">
    <text evidence="2">Interacts transiently with the RNA polymerase catalytic core formed by RpoA, RpoB, RpoC and RpoZ (2 alpha, 1 beta, 1 beta' and 1 omega subunit) to form the RNA polymerase holoenzyme that can initiate transcription.</text>
</comment>
<evidence type="ECO:0000256" key="1">
    <source>
        <dbReference type="ARBA" id="ARBA00010641"/>
    </source>
</evidence>
<evidence type="ECO:0000259" key="6">
    <source>
        <dbReference type="Pfam" id="PF04542"/>
    </source>
</evidence>
<dbReference type="SUPFAM" id="SSF88946">
    <property type="entry name" value="Sigma2 domain of RNA polymerase sigma factors"/>
    <property type="match status" value="1"/>
</dbReference>
<dbReference type="InterPro" id="IPR007627">
    <property type="entry name" value="RNA_pol_sigma70_r2"/>
</dbReference>
<name>A0A1I1CBX2_9PSEU</name>
<dbReference type="Proteomes" id="UP000243799">
    <property type="component" value="Unassembled WGS sequence"/>
</dbReference>
<dbReference type="InterPro" id="IPR052704">
    <property type="entry name" value="ECF_Sigma-70_Domain"/>
</dbReference>
<dbReference type="GO" id="GO:0006352">
    <property type="term" value="P:DNA-templated transcription initiation"/>
    <property type="evidence" value="ECO:0007669"/>
    <property type="project" value="InterPro"/>
</dbReference>
<evidence type="ECO:0000259" key="7">
    <source>
        <dbReference type="Pfam" id="PF08281"/>
    </source>
</evidence>
<feature type="domain" description="RNA polymerase sigma factor 70 region 4 type 2" evidence="7">
    <location>
        <begin position="106"/>
        <end position="156"/>
    </location>
</feature>
<evidence type="ECO:0000256" key="4">
    <source>
        <dbReference type="ARBA" id="ARBA00023082"/>
    </source>
</evidence>
<dbReference type="SUPFAM" id="SSF54427">
    <property type="entry name" value="NTF2-like"/>
    <property type="match status" value="1"/>
</dbReference>
<reference evidence="9" key="1">
    <citation type="submission" date="2016-10" db="EMBL/GenBank/DDBJ databases">
        <authorList>
            <person name="Varghese N."/>
            <person name="Submissions S."/>
        </authorList>
    </citation>
    <scope>NUCLEOTIDE SEQUENCE [LARGE SCALE GENOMIC DNA]</scope>
    <source>
        <strain evidence="9">CGMCC 4.3568</strain>
    </source>
</reference>
<dbReference type="Pfam" id="PF08281">
    <property type="entry name" value="Sigma70_r4_2"/>
    <property type="match status" value="1"/>
</dbReference>
<dbReference type="GO" id="GO:0003677">
    <property type="term" value="F:DNA binding"/>
    <property type="evidence" value="ECO:0007669"/>
    <property type="project" value="InterPro"/>
</dbReference>
<dbReference type="Gene3D" id="3.10.450.50">
    <property type="match status" value="1"/>
</dbReference>
<dbReference type="PANTHER" id="PTHR30173:SF43">
    <property type="entry name" value="ECF RNA POLYMERASE SIGMA FACTOR SIGI-RELATED"/>
    <property type="match status" value="1"/>
</dbReference>
<dbReference type="InterPro" id="IPR013325">
    <property type="entry name" value="RNA_pol_sigma_r2"/>
</dbReference>
<dbReference type="InterPro" id="IPR013249">
    <property type="entry name" value="RNA_pol_sigma70_r4_t2"/>
</dbReference>
<keyword evidence="4" id="KW-0731">Sigma factor</keyword>
<proteinExistence type="inferred from homology"/>
<evidence type="ECO:0000256" key="3">
    <source>
        <dbReference type="ARBA" id="ARBA00023015"/>
    </source>
</evidence>
<dbReference type="Gene3D" id="1.10.10.10">
    <property type="entry name" value="Winged helix-like DNA-binding domain superfamily/Winged helix DNA-binding domain"/>
    <property type="match status" value="1"/>
</dbReference>
<dbReference type="GO" id="GO:0016987">
    <property type="term" value="F:sigma factor activity"/>
    <property type="evidence" value="ECO:0007669"/>
    <property type="project" value="UniProtKB-KW"/>
</dbReference>
<dbReference type="OrthoDB" id="3211555at2"/>
<evidence type="ECO:0000313" key="8">
    <source>
        <dbReference type="EMBL" id="SFB60159.1"/>
    </source>
</evidence>
<protein>
    <submittedName>
        <fullName evidence="8">RNA polymerase sigma-70 factor, ECF subfamily</fullName>
    </submittedName>
</protein>
<dbReference type="SUPFAM" id="SSF88659">
    <property type="entry name" value="Sigma3 and sigma4 domains of RNA polymerase sigma factors"/>
    <property type="match status" value="1"/>
</dbReference>
<dbReference type="InterPro" id="IPR036388">
    <property type="entry name" value="WH-like_DNA-bd_sf"/>
</dbReference>
<dbReference type="InterPro" id="IPR014284">
    <property type="entry name" value="RNA_pol_sigma-70_dom"/>
</dbReference>
<dbReference type="STRING" id="490629.SAMN05216266_12516"/>
<dbReference type="EMBL" id="FOKG01000025">
    <property type="protein sequence ID" value="SFB60159.1"/>
    <property type="molecule type" value="Genomic_DNA"/>
</dbReference>
<dbReference type="AlphaFoldDB" id="A0A1I1CBX2"/>
<organism evidence="8 9">
    <name type="scientific">Amycolatopsis marina</name>
    <dbReference type="NCBI Taxonomy" id="490629"/>
    <lineage>
        <taxon>Bacteria</taxon>
        <taxon>Bacillati</taxon>
        <taxon>Actinomycetota</taxon>
        <taxon>Actinomycetes</taxon>
        <taxon>Pseudonocardiales</taxon>
        <taxon>Pseudonocardiaceae</taxon>
        <taxon>Amycolatopsis</taxon>
    </lineage>
</organism>
<accession>A0A1I1CBX2</accession>
<dbReference type="InterPro" id="IPR032710">
    <property type="entry name" value="NTF2-like_dom_sf"/>
</dbReference>
<evidence type="ECO:0000313" key="9">
    <source>
        <dbReference type="Proteomes" id="UP000243799"/>
    </source>
</evidence>
<comment type="similarity">
    <text evidence="1">Belongs to the sigma-70 factor family. ECF subfamily.</text>
</comment>
<dbReference type="Pfam" id="PF04542">
    <property type="entry name" value="Sigma70_r2"/>
    <property type="match status" value="1"/>
</dbReference>